<evidence type="ECO:0000313" key="9">
    <source>
        <dbReference type="EMBL" id="PIR13017.1"/>
    </source>
</evidence>
<protein>
    <recommendedName>
        <fullName evidence="11">ComEC/Rec2-related protein domain-containing protein</fullName>
    </recommendedName>
</protein>
<dbReference type="EMBL" id="PCWW01000062">
    <property type="protein sequence ID" value="PIR13017.1"/>
    <property type="molecule type" value="Genomic_DNA"/>
</dbReference>
<evidence type="ECO:0000259" key="8">
    <source>
        <dbReference type="Pfam" id="PF13567"/>
    </source>
</evidence>
<name>A0A2M6K8E9_9BACT</name>
<dbReference type="InterPro" id="IPR052159">
    <property type="entry name" value="Competence_DNA_uptake"/>
</dbReference>
<dbReference type="InterPro" id="IPR004477">
    <property type="entry name" value="ComEC_N"/>
</dbReference>
<feature type="transmembrane region" description="Helical" evidence="6">
    <location>
        <begin position="61"/>
        <end position="78"/>
    </location>
</feature>
<dbReference type="AlphaFoldDB" id="A0A2M6K8E9"/>
<dbReference type="InterPro" id="IPR025405">
    <property type="entry name" value="DUF4131"/>
</dbReference>
<feature type="transmembrane region" description="Helical" evidence="6">
    <location>
        <begin position="386"/>
        <end position="405"/>
    </location>
</feature>
<comment type="subcellular location">
    <subcellularLocation>
        <location evidence="1">Cell membrane</location>
        <topology evidence="1">Multi-pass membrane protein</topology>
    </subcellularLocation>
</comment>
<keyword evidence="4 6" id="KW-1133">Transmembrane helix</keyword>
<organism evidence="9 10">
    <name type="scientific">Candidatus Falkowbacteria bacterium CG11_big_fil_rev_8_21_14_0_20_39_10</name>
    <dbReference type="NCBI Taxonomy" id="1974570"/>
    <lineage>
        <taxon>Bacteria</taxon>
        <taxon>Candidatus Falkowiibacteriota</taxon>
    </lineage>
</organism>
<feature type="transmembrane region" description="Helical" evidence="6">
    <location>
        <begin position="417"/>
        <end position="440"/>
    </location>
</feature>
<gene>
    <name evidence="9" type="ORF">COV49_03575</name>
</gene>
<evidence type="ECO:0000256" key="1">
    <source>
        <dbReference type="ARBA" id="ARBA00004651"/>
    </source>
</evidence>
<feature type="transmembrane region" description="Helical" evidence="6">
    <location>
        <begin position="347"/>
        <end position="366"/>
    </location>
</feature>
<keyword evidence="2" id="KW-1003">Cell membrane</keyword>
<dbReference type="PANTHER" id="PTHR30619:SF7">
    <property type="entry name" value="BETA-LACTAMASE DOMAIN PROTEIN"/>
    <property type="match status" value="1"/>
</dbReference>
<keyword evidence="5 6" id="KW-0472">Membrane</keyword>
<feature type="transmembrane region" description="Helical" evidence="6">
    <location>
        <begin position="36"/>
        <end position="54"/>
    </location>
</feature>
<dbReference type="NCBIfam" id="TIGR00360">
    <property type="entry name" value="ComEC_N-term"/>
    <property type="match status" value="1"/>
</dbReference>
<dbReference type="Pfam" id="PF13567">
    <property type="entry name" value="DUF4131"/>
    <property type="match status" value="1"/>
</dbReference>
<feature type="domain" description="DUF4131" evidence="8">
    <location>
        <begin position="38"/>
        <end position="189"/>
    </location>
</feature>
<comment type="caution">
    <text evidence="9">The sequence shown here is derived from an EMBL/GenBank/DDBJ whole genome shotgun (WGS) entry which is preliminary data.</text>
</comment>
<evidence type="ECO:0000256" key="5">
    <source>
        <dbReference type="ARBA" id="ARBA00023136"/>
    </source>
</evidence>
<evidence type="ECO:0000313" key="10">
    <source>
        <dbReference type="Proteomes" id="UP000230869"/>
    </source>
</evidence>
<dbReference type="Proteomes" id="UP000230869">
    <property type="component" value="Unassembled WGS sequence"/>
</dbReference>
<dbReference type="PANTHER" id="PTHR30619">
    <property type="entry name" value="DNA INTERNALIZATION/COMPETENCE PROTEIN COMEC/REC2"/>
    <property type="match status" value="1"/>
</dbReference>
<proteinExistence type="predicted"/>
<accession>A0A2M6K8E9</accession>
<feature type="transmembrane region" description="Helical" evidence="6">
    <location>
        <begin position="282"/>
        <end position="303"/>
    </location>
</feature>
<evidence type="ECO:0000256" key="3">
    <source>
        <dbReference type="ARBA" id="ARBA00022692"/>
    </source>
</evidence>
<feature type="transmembrane region" description="Helical" evidence="6">
    <location>
        <begin position="252"/>
        <end position="275"/>
    </location>
</feature>
<reference evidence="9 10" key="1">
    <citation type="submission" date="2017-09" db="EMBL/GenBank/DDBJ databases">
        <title>Depth-based differentiation of microbial function through sediment-hosted aquifers and enrichment of novel symbionts in the deep terrestrial subsurface.</title>
        <authorList>
            <person name="Probst A.J."/>
            <person name="Ladd B."/>
            <person name="Jarett J.K."/>
            <person name="Geller-Mcgrath D.E."/>
            <person name="Sieber C.M."/>
            <person name="Emerson J.B."/>
            <person name="Anantharaman K."/>
            <person name="Thomas B.C."/>
            <person name="Malmstrom R."/>
            <person name="Stieglmeier M."/>
            <person name="Klingl A."/>
            <person name="Woyke T."/>
            <person name="Ryan C.M."/>
            <person name="Banfield J.F."/>
        </authorList>
    </citation>
    <scope>NUCLEOTIDE SEQUENCE [LARGE SCALE GENOMIC DNA]</scope>
    <source>
        <strain evidence="9">CG11_big_fil_rev_8_21_14_0_20_39_10</strain>
    </source>
</reference>
<evidence type="ECO:0000256" key="4">
    <source>
        <dbReference type="ARBA" id="ARBA00022989"/>
    </source>
</evidence>
<evidence type="ECO:0000256" key="2">
    <source>
        <dbReference type="ARBA" id="ARBA00022475"/>
    </source>
</evidence>
<keyword evidence="3 6" id="KW-0812">Transmembrane</keyword>
<sequence>MGLELSRSKTFFFCCLIFILGIALVSFAPVKYIQNGLVWFIGLVSSGVILILFWKNKKIRLTALLGLFLFFGLWRYSISIPKNYPDKIWHYNGQVVNLTGYVSNEPDTRERSQKLEIKINSAGTQNFAPPQNVTGKILATTNIYPEYNYGDELEINCQLQSPEEFSGFAYDRYLARYNIYSVCYYPKIKKIDEKGSRFYKKIFAVKNKLKNTVNFGLPEPEAGLANAIILGYKQGIGDELRTEFSRAGLSHIVAISGLHISIISVLVMGFFLAVGLSRLRSFWLASLFLAVYIILIGLPASAMRAGLMGFLVLWAMNLGRLNKLTNSLILAAVVLLMINPRLLRDDIGFQLSFLAVLGIGYFYPIFDSWLAGFKKLPKAIKAAGSLINVTISAQVFTLPIIAYSFSQVSIIAPASNLLVLWILPVLMVAILVALFLSLIFPGLAALWFFPAQLALKYVIIITDWLVKIPYAFLEIDYLWIGWAVLYYIIIAVVILYKKRATSNK</sequence>
<feature type="transmembrane region" description="Helical" evidence="6">
    <location>
        <begin position="323"/>
        <end position="340"/>
    </location>
</feature>
<evidence type="ECO:0008006" key="11">
    <source>
        <dbReference type="Google" id="ProtNLM"/>
    </source>
</evidence>
<feature type="transmembrane region" description="Helical" evidence="6">
    <location>
        <begin position="12"/>
        <end position="30"/>
    </location>
</feature>
<dbReference type="Pfam" id="PF03772">
    <property type="entry name" value="Competence"/>
    <property type="match status" value="1"/>
</dbReference>
<evidence type="ECO:0000259" key="7">
    <source>
        <dbReference type="Pfam" id="PF03772"/>
    </source>
</evidence>
<feature type="domain" description="ComEC/Rec2-related protein" evidence="7">
    <location>
        <begin position="228"/>
        <end position="499"/>
    </location>
</feature>
<feature type="transmembrane region" description="Helical" evidence="6">
    <location>
        <begin position="477"/>
        <end position="496"/>
    </location>
</feature>
<evidence type="ECO:0000256" key="6">
    <source>
        <dbReference type="SAM" id="Phobius"/>
    </source>
</evidence>
<dbReference type="GO" id="GO:0005886">
    <property type="term" value="C:plasma membrane"/>
    <property type="evidence" value="ECO:0007669"/>
    <property type="project" value="UniProtKB-SubCell"/>
</dbReference>